<organism evidence="1 2">
    <name type="scientific">Ambrosiozyma monospora</name>
    <name type="common">Yeast</name>
    <name type="synonym">Endomycopsis monosporus</name>
    <dbReference type="NCBI Taxonomy" id="43982"/>
    <lineage>
        <taxon>Eukaryota</taxon>
        <taxon>Fungi</taxon>
        <taxon>Dikarya</taxon>
        <taxon>Ascomycota</taxon>
        <taxon>Saccharomycotina</taxon>
        <taxon>Pichiomycetes</taxon>
        <taxon>Pichiales</taxon>
        <taxon>Pichiaceae</taxon>
        <taxon>Ambrosiozyma</taxon>
    </lineage>
</organism>
<dbReference type="Proteomes" id="UP001165064">
    <property type="component" value="Unassembled WGS sequence"/>
</dbReference>
<accession>A0ACB5TRV0</accession>
<keyword evidence="2" id="KW-1185">Reference proteome</keyword>
<comment type="caution">
    <text evidence="1">The sequence shown here is derived from an EMBL/GenBank/DDBJ whole genome shotgun (WGS) entry which is preliminary data.</text>
</comment>
<gene>
    <name evidence="1" type="ORF">Amon02_000935700</name>
</gene>
<evidence type="ECO:0000313" key="2">
    <source>
        <dbReference type="Proteomes" id="UP001165064"/>
    </source>
</evidence>
<proteinExistence type="predicted"/>
<reference evidence="1" key="1">
    <citation type="submission" date="2023-04" db="EMBL/GenBank/DDBJ databases">
        <title>Ambrosiozyma monospora NBRC 10751.</title>
        <authorList>
            <person name="Ichikawa N."/>
            <person name="Sato H."/>
            <person name="Tonouchi N."/>
        </authorList>
    </citation>
    <scope>NUCLEOTIDE SEQUENCE</scope>
    <source>
        <strain evidence="1">NBRC 10751</strain>
    </source>
</reference>
<name>A0ACB5TRV0_AMBMO</name>
<sequence>MSDSAKPLNPPASDTLEVVGKDQASEISTTVTATPSSTSTETSTQSQAQSQSPTTEQQPDEMAKKLPQEKSTSQTETTTSSTSDQDKEQPTLDVNELSSKVKELTEENSKLKNKFTESEKQIEDLKSQLLQSRKLQQQSDEEVQKLSQEIEDLSETLFDEANNKVKEANIETHNTKVKNQRLIEALKDKEMTIEILTNQLNDLKSMINNMEEEKSATVSRRTTLDLEDADTLGDAAFKSKLLTSFNGRQVYSPIFNQLRFDLSGFISFKRAISPDGKSAANIRDSSFYKHLLSEEIEPTIRLDLSPGVRIYQRKSFVISLIEQKVTIEPLT</sequence>
<evidence type="ECO:0000313" key="1">
    <source>
        <dbReference type="EMBL" id="GME93573.1"/>
    </source>
</evidence>
<protein>
    <submittedName>
        <fullName evidence="1">Unnamed protein product</fullName>
    </submittedName>
</protein>
<dbReference type="EMBL" id="BSXS01008763">
    <property type="protein sequence ID" value="GME93573.1"/>
    <property type="molecule type" value="Genomic_DNA"/>
</dbReference>